<feature type="region of interest" description="Disordered" evidence="3">
    <location>
        <begin position="40"/>
        <end position="80"/>
    </location>
</feature>
<accession>A0ABR9VXZ1</accession>
<proteinExistence type="inferred from homology"/>
<dbReference type="SUPFAM" id="SSF54001">
    <property type="entry name" value="Cysteine proteinases"/>
    <property type="match status" value="1"/>
</dbReference>
<evidence type="ECO:0000256" key="1">
    <source>
        <dbReference type="ARBA" id="ARBA00007623"/>
    </source>
</evidence>
<comment type="caution">
    <text evidence="5">The sequence shown here is derived from an EMBL/GenBank/DDBJ whole genome shotgun (WGS) entry which is preliminary data.</text>
</comment>
<feature type="domain" description="Calpain catalytic" evidence="4">
    <location>
        <begin position="81"/>
        <end position="252"/>
    </location>
</feature>
<reference evidence="5 6" key="1">
    <citation type="submission" date="2020-10" db="EMBL/GenBank/DDBJ databases">
        <title>Draft genome and description of Brachybacterium epidermidis sp nov.</title>
        <authorList>
            <person name="Boxberger M."/>
            <person name="La Scola B."/>
        </authorList>
    </citation>
    <scope>NUCLEOTIDE SEQUENCE [LARGE SCALE GENOMIC DNA]</scope>
    <source>
        <strain evidence="5 6">Marseille-Q2903</strain>
    </source>
</reference>
<protein>
    <submittedName>
        <fullName evidence="5">Crotonobetainyl-CoA--carnitine CoA-transferase</fullName>
    </submittedName>
</protein>
<dbReference type="EMBL" id="JADEYR010000001">
    <property type="protein sequence ID" value="MBE9403058.1"/>
    <property type="molecule type" value="Genomic_DNA"/>
</dbReference>
<name>A0ABR9VXZ1_9MICO</name>
<evidence type="ECO:0000259" key="4">
    <source>
        <dbReference type="PROSITE" id="PS50203"/>
    </source>
</evidence>
<comment type="similarity">
    <text evidence="1">Belongs to the peptidase C2 family.</text>
</comment>
<dbReference type="PROSITE" id="PS50203">
    <property type="entry name" value="CALPAIN_CAT"/>
    <property type="match status" value="1"/>
</dbReference>
<dbReference type="Pfam" id="PF00648">
    <property type="entry name" value="Peptidase_C2"/>
    <property type="match status" value="1"/>
</dbReference>
<evidence type="ECO:0000313" key="5">
    <source>
        <dbReference type="EMBL" id="MBE9403058.1"/>
    </source>
</evidence>
<sequence>MSTPVPEATAHGQRGARVRLRTWRRSLTALAGLLGRIRVTSSSSASPGSETTSSQGLAPGPHAVRFAQDRGPWRPSARPRQGRLGDCWVMAGMLAVHETAPERLRALMTREQDGSVTVRLPGAGHPVRVDRMMPVDAAGVFVYGRQDGGGPGWAGVLEKAIAVQVAGGYRFLQRGFGRFGLELLLGERGRMLLAMPTAGQIEAWRAEHRAILASTHPLSRRVRTAHGPLPPNHVFAVIGAEPVSGHILLRNPVNPGRVLRVDARTFRRGFISVDVTGPLR</sequence>
<feature type="compositionally biased region" description="Low complexity" evidence="3">
    <location>
        <begin position="40"/>
        <end position="54"/>
    </location>
</feature>
<keyword evidence="6" id="KW-1185">Reference proteome</keyword>
<feature type="active site" evidence="2">
    <location>
        <position position="233"/>
    </location>
</feature>
<dbReference type="InterPro" id="IPR000169">
    <property type="entry name" value="Pept_cys_AS"/>
</dbReference>
<evidence type="ECO:0000256" key="2">
    <source>
        <dbReference type="PROSITE-ProRule" id="PRU00239"/>
    </source>
</evidence>
<keyword evidence="2" id="KW-0645">Protease</keyword>
<evidence type="ECO:0000256" key="3">
    <source>
        <dbReference type="SAM" id="MobiDB-lite"/>
    </source>
</evidence>
<feature type="active site" evidence="2">
    <location>
        <position position="87"/>
    </location>
</feature>
<evidence type="ECO:0000313" key="6">
    <source>
        <dbReference type="Proteomes" id="UP000644727"/>
    </source>
</evidence>
<dbReference type="PROSITE" id="PS00139">
    <property type="entry name" value="THIOL_PROTEASE_CYS"/>
    <property type="match status" value="1"/>
</dbReference>
<dbReference type="Proteomes" id="UP000644727">
    <property type="component" value="Unassembled WGS sequence"/>
</dbReference>
<dbReference type="InterPro" id="IPR038765">
    <property type="entry name" value="Papain-like_cys_pep_sf"/>
</dbReference>
<dbReference type="InterPro" id="IPR001300">
    <property type="entry name" value="Peptidase_C2_calpain_cat"/>
</dbReference>
<gene>
    <name evidence="5" type="ORF">IOE58_02200</name>
</gene>
<dbReference type="RefSeq" id="WP_193864776.1">
    <property type="nucleotide sequence ID" value="NZ_JADEYR010000001.1"/>
</dbReference>
<feature type="active site" evidence="2">
    <location>
        <position position="251"/>
    </location>
</feature>
<keyword evidence="2" id="KW-0378">Hydrolase</keyword>
<organism evidence="5 6">
    <name type="scientific">Brachybacterium epidermidis</name>
    <dbReference type="NCBI Taxonomy" id="2781983"/>
    <lineage>
        <taxon>Bacteria</taxon>
        <taxon>Bacillati</taxon>
        <taxon>Actinomycetota</taxon>
        <taxon>Actinomycetes</taxon>
        <taxon>Micrococcales</taxon>
        <taxon>Dermabacteraceae</taxon>
        <taxon>Brachybacterium</taxon>
    </lineage>
</organism>
<keyword evidence="2" id="KW-0788">Thiol protease</keyword>